<keyword evidence="3" id="KW-1185">Reference proteome</keyword>
<gene>
    <name evidence="2" type="ORF">WG901_04330</name>
</gene>
<dbReference type="Pfam" id="PF01796">
    <property type="entry name" value="OB_ChsH2_C"/>
    <property type="match status" value="1"/>
</dbReference>
<dbReference type="InterPro" id="IPR002878">
    <property type="entry name" value="ChsH2_C"/>
</dbReference>
<dbReference type="InterPro" id="IPR012340">
    <property type="entry name" value="NA-bd_OB-fold"/>
</dbReference>
<evidence type="ECO:0000313" key="3">
    <source>
        <dbReference type="Proteomes" id="UP001361239"/>
    </source>
</evidence>
<evidence type="ECO:0000259" key="1">
    <source>
        <dbReference type="Pfam" id="PF01796"/>
    </source>
</evidence>
<name>A0ABU8RS90_9SPHN</name>
<dbReference type="Proteomes" id="UP001361239">
    <property type="component" value="Unassembled WGS sequence"/>
</dbReference>
<dbReference type="RefSeq" id="WP_339585777.1">
    <property type="nucleotide sequence ID" value="NZ_JBBHJZ010000001.1"/>
</dbReference>
<dbReference type="EMBL" id="JBBHJZ010000001">
    <property type="protein sequence ID" value="MEJ5975848.1"/>
    <property type="molecule type" value="Genomic_DNA"/>
</dbReference>
<accession>A0ABU8RS90</accession>
<protein>
    <submittedName>
        <fullName evidence="2">OB-fold domain-containing protein</fullName>
    </submittedName>
</protein>
<dbReference type="PANTHER" id="PTHR34075:SF5">
    <property type="entry name" value="BLR3430 PROTEIN"/>
    <property type="match status" value="1"/>
</dbReference>
<proteinExistence type="predicted"/>
<feature type="domain" description="ChsH2 C-terminal OB-fold" evidence="1">
    <location>
        <begin position="59"/>
        <end position="118"/>
    </location>
</feature>
<comment type="caution">
    <text evidence="2">The sequence shown here is derived from an EMBL/GenBank/DDBJ whole genome shotgun (WGS) entry which is preliminary data.</text>
</comment>
<dbReference type="InterPro" id="IPR052513">
    <property type="entry name" value="Thioester_dehydratase-like"/>
</dbReference>
<dbReference type="SUPFAM" id="SSF50249">
    <property type="entry name" value="Nucleic acid-binding proteins"/>
    <property type="match status" value="1"/>
</dbReference>
<reference evidence="2 3" key="1">
    <citation type="submission" date="2024-03" db="EMBL/GenBank/DDBJ databases">
        <authorList>
            <person name="Jo J.-H."/>
        </authorList>
    </citation>
    <scope>NUCLEOTIDE SEQUENCE [LARGE SCALE GENOMIC DNA]</scope>
    <source>
        <strain evidence="2 3">PS1R-30</strain>
    </source>
</reference>
<organism evidence="2 3">
    <name type="scientific">Novosphingobium anseongense</name>
    <dbReference type="NCBI Taxonomy" id="3133436"/>
    <lineage>
        <taxon>Bacteria</taxon>
        <taxon>Pseudomonadati</taxon>
        <taxon>Pseudomonadota</taxon>
        <taxon>Alphaproteobacteria</taxon>
        <taxon>Sphingomonadales</taxon>
        <taxon>Sphingomonadaceae</taxon>
        <taxon>Novosphingobium</taxon>
    </lineage>
</organism>
<dbReference type="PANTHER" id="PTHR34075">
    <property type="entry name" value="BLR3430 PROTEIN"/>
    <property type="match status" value="1"/>
</dbReference>
<evidence type="ECO:0000313" key="2">
    <source>
        <dbReference type="EMBL" id="MEJ5975848.1"/>
    </source>
</evidence>
<sequence length="143" mass="15140">MTTDGLVAPKPGNTVIRIGSDARASIAGFRCDACGAAFTERTLACRACASRTPPAEFRAAETGHLHTWSVVHRSYPGVAVPFVSAIVDLDDGLTLKGTLHGVDVENLRHGLPVALVFDDAGGARDKEGVPYVGFHFQPRENQA</sequence>